<keyword evidence="2 7" id="KW-0812">Transmembrane</keyword>
<dbReference type="GeneID" id="28769423"/>
<evidence type="ECO:0000256" key="3">
    <source>
        <dbReference type="ARBA" id="ARBA00022989"/>
    </source>
</evidence>
<comment type="similarity">
    <text evidence="5">Belongs to the SAT4 family.</text>
</comment>
<dbReference type="EMBL" id="KV441561">
    <property type="protein sequence ID" value="OAF99585.1"/>
    <property type="molecule type" value="Genomic_DNA"/>
</dbReference>
<dbReference type="PANTHER" id="PTHR33048:SF123">
    <property type="entry name" value="INTEGRAL MEMBRANE PROTEIN"/>
    <property type="match status" value="1"/>
</dbReference>
<feature type="transmembrane region" description="Helical" evidence="7">
    <location>
        <begin position="238"/>
        <end position="259"/>
    </location>
</feature>
<feature type="transmembrane region" description="Helical" evidence="7">
    <location>
        <begin position="116"/>
        <end position="143"/>
    </location>
</feature>
<dbReference type="PANTHER" id="PTHR33048">
    <property type="entry name" value="PTH11-LIKE INTEGRAL MEMBRANE PROTEIN (AFU_ORTHOLOGUE AFUA_5G11245)"/>
    <property type="match status" value="1"/>
</dbReference>
<feature type="compositionally biased region" description="Polar residues" evidence="6">
    <location>
        <begin position="280"/>
        <end position="289"/>
    </location>
</feature>
<keyword evidence="4 7" id="KW-0472">Membrane</keyword>
<evidence type="ECO:0000256" key="1">
    <source>
        <dbReference type="ARBA" id="ARBA00004141"/>
    </source>
</evidence>
<comment type="subcellular location">
    <subcellularLocation>
        <location evidence="1">Membrane</location>
        <topology evidence="1">Multi-pass membrane protein</topology>
    </subcellularLocation>
</comment>
<dbReference type="STRING" id="1460663.A0A177BWS4"/>
<evidence type="ECO:0000256" key="7">
    <source>
        <dbReference type="SAM" id="Phobius"/>
    </source>
</evidence>
<feature type="region of interest" description="Disordered" evidence="6">
    <location>
        <begin position="280"/>
        <end position="374"/>
    </location>
</feature>
<feature type="transmembrane region" description="Helical" evidence="7">
    <location>
        <begin position="81"/>
        <end position="104"/>
    </location>
</feature>
<dbReference type="Pfam" id="PF20684">
    <property type="entry name" value="Fung_rhodopsin"/>
    <property type="match status" value="1"/>
</dbReference>
<evidence type="ECO:0000313" key="9">
    <source>
        <dbReference type="EMBL" id="OAF99585.1"/>
    </source>
</evidence>
<evidence type="ECO:0000256" key="6">
    <source>
        <dbReference type="SAM" id="MobiDB-lite"/>
    </source>
</evidence>
<dbReference type="RefSeq" id="XP_018029951.1">
    <property type="nucleotide sequence ID" value="XM_018185937.1"/>
</dbReference>
<feature type="transmembrane region" description="Helical" evidence="7">
    <location>
        <begin position="198"/>
        <end position="218"/>
    </location>
</feature>
<reference evidence="9 10" key="1">
    <citation type="submission" date="2016-05" db="EMBL/GenBank/DDBJ databases">
        <title>Comparative analysis of secretome profiles of manganese(II)-oxidizing ascomycete fungi.</title>
        <authorList>
            <consortium name="DOE Joint Genome Institute"/>
            <person name="Zeiner C.A."/>
            <person name="Purvine S.O."/>
            <person name="Zink E.M."/>
            <person name="Wu S."/>
            <person name="Pasa-Tolic L."/>
            <person name="Chaput D.L."/>
            <person name="Haridas S."/>
            <person name="Grigoriev I.V."/>
            <person name="Santelli C.M."/>
            <person name="Hansel C.M."/>
        </authorList>
    </citation>
    <scope>NUCLEOTIDE SEQUENCE [LARGE SCALE GENOMIC DNA]</scope>
    <source>
        <strain evidence="9 10">AP3s5-JAC2a</strain>
    </source>
</reference>
<dbReference type="InterPro" id="IPR049326">
    <property type="entry name" value="Rhodopsin_dom_fungi"/>
</dbReference>
<feature type="transmembrane region" description="Helical" evidence="7">
    <location>
        <begin position="38"/>
        <end position="61"/>
    </location>
</feature>
<name>A0A177BWS4_9PLEO</name>
<dbReference type="InterPro" id="IPR052337">
    <property type="entry name" value="SAT4-like"/>
</dbReference>
<proteinExistence type="inferred from homology"/>
<feature type="transmembrane region" description="Helical" evidence="7">
    <location>
        <begin position="6"/>
        <end position="26"/>
    </location>
</feature>
<feature type="domain" description="Rhodopsin" evidence="8">
    <location>
        <begin position="22"/>
        <end position="260"/>
    </location>
</feature>
<feature type="compositionally biased region" description="Basic and acidic residues" evidence="6">
    <location>
        <begin position="356"/>
        <end position="365"/>
    </location>
</feature>
<keyword evidence="10" id="KW-1185">Reference proteome</keyword>
<dbReference type="AlphaFoldDB" id="A0A177BWS4"/>
<dbReference type="OrthoDB" id="444631at2759"/>
<keyword evidence="3 7" id="KW-1133">Transmembrane helix</keyword>
<accession>A0A177BWS4</accession>
<evidence type="ECO:0000313" key="10">
    <source>
        <dbReference type="Proteomes" id="UP000077069"/>
    </source>
</evidence>
<evidence type="ECO:0000259" key="8">
    <source>
        <dbReference type="Pfam" id="PF20684"/>
    </source>
</evidence>
<evidence type="ECO:0000256" key="4">
    <source>
        <dbReference type="ARBA" id="ARBA00023136"/>
    </source>
</evidence>
<evidence type="ECO:0000256" key="2">
    <source>
        <dbReference type="ARBA" id="ARBA00022692"/>
    </source>
</evidence>
<organism evidence="9 10">
    <name type="scientific">Paraphaeosphaeria sporulosa</name>
    <dbReference type="NCBI Taxonomy" id="1460663"/>
    <lineage>
        <taxon>Eukaryota</taxon>
        <taxon>Fungi</taxon>
        <taxon>Dikarya</taxon>
        <taxon>Ascomycota</taxon>
        <taxon>Pezizomycotina</taxon>
        <taxon>Dothideomycetes</taxon>
        <taxon>Pleosporomycetidae</taxon>
        <taxon>Pleosporales</taxon>
        <taxon>Massarineae</taxon>
        <taxon>Didymosphaeriaceae</taxon>
        <taxon>Paraphaeosphaeria</taxon>
    </lineage>
</organism>
<sequence length="374" mass="39989">MAVDLVILSVVFVSITVVSIAIRLFTRTVILKNIGVDDYLICVGAVFAIVCSVTPIAALQYGLGRPTADQKPEQVAPYQKLLLTSSVTYSVSATFIKLSLLSFYLRLSNGPAFSALVYCVIFAVIGFGIGSITAVLLQCLPLSSLWDEDAAVGAKCIKLVDFYYANAAINLTADVVILFLPIKILWGLHMPLRQRIGLCGLFGLGGLATVAGIIRLSSLKSLLASSNPTINIVTPLNWSFIELNTAIFIAGAPALKAFLRQYMPALLGSSYSPTGITKYGSSNKTGTKSRPTKHNSIPLGSVSDKNGSKWVKNTAVVSSGPGHENGNGERDSDNDSQENILQNYHGILQEVTVSVKSERKSEEGRSMSSGKADY</sequence>
<gene>
    <name evidence="9" type="ORF">CC84DRAFT_366040</name>
</gene>
<dbReference type="Proteomes" id="UP000077069">
    <property type="component" value="Unassembled WGS sequence"/>
</dbReference>
<protein>
    <recommendedName>
        <fullName evidence="8">Rhodopsin domain-containing protein</fullName>
    </recommendedName>
</protein>
<dbReference type="InParanoid" id="A0A177BWS4"/>
<dbReference type="GO" id="GO:0016020">
    <property type="term" value="C:membrane"/>
    <property type="evidence" value="ECO:0007669"/>
    <property type="project" value="UniProtKB-SubCell"/>
</dbReference>
<feature type="transmembrane region" description="Helical" evidence="7">
    <location>
        <begin position="163"/>
        <end position="186"/>
    </location>
</feature>
<evidence type="ECO:0000256" key="5">
    <source>
        <dbReference type="ARBA" id="ARBA00038359"/>
    </source>
</evidence>